<dbReference type="Proteomes" id="UP000659654">
    <property type="component" value="Unassembled WGS sequence"/>
</dbReference>
<dbReference type="WBParaSite" id="BXY_0895000.1">
    <property type="protein sequence ID" value="BXY_0895000.1"/>
    <property type="gene ID" value="BXY_0895000"/>
</dbReference>
<evidence type="ECO:0000256" key="6">
    <source>
        <dbReference type="ARBA" id="ARBA00022691"/>
    </source>
</evidence>
<comment type="subcellular location">
    <subcellularLocation>
        <location evidence="1">Nucleus</location>
    </subcellularLocation>
</comment>
<evidence type="ECO:0000256" key="1">
    <source>
        <dbReference type="ARBA" id="ARBA00004123"/>
    </source>
</evidence>
<dbReference type="InterPro" id="IPR023270">
    <property type="entry name" value="RCMT_NCL1"/>
</dbReference>
<keyword evidence="5 10" id="KW-0808">Transferase</keyword>
<feature type="compositionally biased region" description="Basic and acidic residues" evidence="11">
    <location>
        <begin position="631"/>
        <end position="640"/>
    </location>
</feature>
<keyword evidence="9" id="KW-0539">Nucleus</keyword>
<dbReference type="GO" id="GO:0005737">
    <property type="term" value="C:cytoplasm"/>
    <property type="evidence" value="ECO:0007669"/>
    <property type="project" value="TreeGrafter"/>
</dbReference>
<dbReference type="Proteomes" id="UP000582659">
    <property type="component" value="Unassembled WGS sequence"/>
</dbReference>
<gene>
    <name evidence="13" type="ORF">BXYJ_LOCUS1582</name>
</gene>
<name>A0A1I7S7F9_BURXY</name>
<evidence type="ECO:0000313" key="14">
    <source>
        <dbReference type="EMBL" id="CAG9085051.1"/>
    </source>
</evidence>
<dbReference type="EMBL" id="CAJFCV020000001">
    <property type="protein sequence ID" value="CAG9085051.1"/>
    <property type="molecule type" value="Genomic_DNA"/>
</dbReference>
<sequence length="663" mass="75475">MGRKFKRNDKKKNPNLEAKGVRGNYHLDAIVKENDLLFDYYKKQGIILEKEWDSFQEMLKRDLPSAFRIQSSLPERDVLERALHENFIDQMDKNPETKALVPQKLSFVPYAYQINASRAEVRSVEALKSLHEFLIIETEIGNISRQEAVSMVPPLLLDVKPEHLILDACASPGSKTTQIIEMMHRNEPNPSGLLVANDINNSRCYLLVHQTLKRLPTANCVVVNQDASEMPAIIDEAGSPVLYDRVLCDVICSGDGTFRKNMELWNSWNPQKGINLHKIQQNIARRCIELLKVGGIMVYSTCSLNPIEDEAVVAHMLRTFDGCLELVDVSDRLPGLKRSAGLSTWKVFNVDMKEYTDMDSCGDKYIVPSMFPPKEDEVQNFNLDRSFRILPHSQNSGGFYVAVLRKTKETFISPRATAKVIRPPPAKKRKFNKEDPFVFLNSEVEDLKGSLKEHFGIEDNFPYNNLLIRTANVEKKKGIYYVNDRLRQFLQSNIDRFHLVNAGVLLMKKVTKVSPCEYRLSQDGIPYLSQFLNKRVIKIGTDDLCRILLGVNDQHYIGFEHIEDKEKFAGLDAGTVVLEVEVGGIRKEICAWMGAQTISAFISREEKIHLLTLLGKDTTPLRKMVTTSRRAKADKGRFQQDIENGDEPVKDEENETPTETVVV</sequence>
<dbReference type="InterPro" id="IPR029063">
    <property type="entry name" value="SAM-dependent_MTases_sf"/>
</dbReference>
<dbReference type="SUPFAM" id="SSF53335">
    <property type="entry name" value="S-adenosyl-L-methionine-dependent methyltransferases"/>
    <property type="match status" value="1"/>
</dbReference>
<dbReference type="EC" id="2.1.1.203" evidence="2"/>
<dbReference type="AlphaFoldDB" id="A0A1I7S7F9"/>
<feature type="region of interest" description="Disordered" evidence="11">
    <location>
        <begin position="630"/>
        <end position="663"/>
    </location>
</feature>
<evidence type="ECO:0000256" key="11">
    <source>
        <dbReference type="SAM" id="MobiDB-lite"/>
    </source>
</evidence>
<dbReference type="InterPro" id="IPR023267">
    <property type="entry name" value="RCMT"/>
</dbReference>
<evidence type="ECO:0000256" key="8">
    <source>
        <dbReference type="ARBA" id="ARBA00022884"/>
    </source>
</evidence>
<accession>A0A1I7S7F9</accession>
<dbReference type="PRINTS" id="PR02011">
    <property type="entry name" value="RCMTNCL1"/>
</dbReference>
<dbReference type="PANTHER" id="PTHR22808:SF1">
    <property type="entry name" value="RNA CYTOSINE-C(5)-METHYLTRANSFERASE NSUN2-RELATED"/>
    <property type="match status" value="1"/>
</dbReference>
<keyword evidence="7" id="KW-0819">tRNA processing</keyword>
<dbReference type="GO" id="GO:0005634">
    <property type="term" value="C:nucleus"/>
    <property type="evidence" value="ECO:0007669"/>
    <property type="project" value="UniProtKB-SubCell"/>
</dbReference>
<feature type="domain" description="SAM-dependent MTase RsmB/NOP-type" evidence="12">
    <location>
        <begin position="55"/>
        <end position="407"/>
    </location>
</feature>
<protein>
    <recommendedName>
        <fullName evidence="2">tRNA (cytosine(34)-C(5))-methyltransferase</fullName>
        <ecNumber evidence="2">2.1.1.203</ecNumber>
    </recommendedName>
</protein>
<dbReference type="eggNOG" id="KOG2198">
    <property type="taxonomic scope" value="Eukaryota"/>
</dbReference>
<dbReference type="Pfam" id="PF25376">
    <property type="entry name" value="Pre-PUA_NSUN2"/>
    <property type="match status" value="1"/>
</dbReference>
<dbReference type="GO" id="GO:0030488">
    <property type="term" value="P:tRNA methylation"/>
    <property type="evidence" value="ECO:0007669"/>
    <property type="project" value="TreeGrafter"/>
</dbReference>
<dbReference type="InterPro" id="IPR057286">
    <property type="entry name" value="PUA_NSUN2"/>
</dbReference>
<dbReference type="Pfam" id="PF25378">
    <property type="entry name" value="PUA_NSUN2"/>
    <property type="match status" value="1"/>
</dbReference>
<comment type="similarity">
    <text evidence="10">Belongs to the class I-like SAM-binding methyltransferase superfamily. RsmB/NOP family.</text>
</comment>
<keyword evidence="16" id="KW-1185">Reference proteome</keyword>
<feature type="binding site" evidence="10">
    <location>
        <position position="198"/>
    </location>
    <ligand>
        <name>S-adenosyl-L-methionine</name>
        <dbReference type="ChEBI" id="CHEBI:59789"/>
    </ligand>
</feature>
<proteinExistence type="inferred from homology"/>
<feature type="active site" description="Nucleophile" evidence="10">
    <location>
        <position position="302"/>
    </location>
</feature>
<dbReference type="GO" id="GO:0000049">
    <property type="term" value="F:tRNA binding"/>
    <property type="evidence" value="ECO:0007669"/>
    <property type="project" value="UniProtKB-KW"/>
</dbReference>
<dbReference type="Proteomes" id="UP000095284">
    <property type="component" value="Unplaced"/>
</dbReference>
<dbReference type="GO" id="GO:0016428">
    <property type="term" value="F:tRNA (cytidine-5-)-methyltransferase activity"/>
    <property type="evidence" value="ECO:0007669"/>
    <property type="project" value="InterPro"/>
</dbReference>
<evidence type="ECO:0000256" key="4">
    <source>
        <dbReference type="ARBA" id="ARBA00022603"/>
    </source>
</evidence>
<dbReference type="InterPro" id="IPR049560">
    <property type="entry name" value="MeTrfase_RsmB-F_NOP2_cat"/>
</dbReference>
<evidence type="ECO:0000313" key="16">
    <source>
        <dbReference type="Proteomes" id="UP000659654"/>
    </source>
</evidence>
<feature type="binding site" evidence="10">
    <location>
        <position position="226"/>
    </location>
    <ligand>
        <name>S-adenosyl-L-methionine</name>
        <dbReference type="ChEBI" id="CHEBI:59789"/>
    </ligand>
</feature>
<evidence type="ECO:0000313" key="13">
    <source>
        <dbReference type="EMBL" id="CAD5209732.1"/>
    </source>
</evidence>
<feature type="compositionally biased region" description="Acidic residues" evidence="11">
    <location>
        <begin position="643"/>
        <end position="656"/>
    </location>
</feature>
<keyword evidence="3" id="KW-0820">tRNA-binding</keyword>
<evidence type="ECO:0000313" key="15">
    <source>
        <dbReference type="Proteomes" id="UP000095284"/>
    </source>
</evidence>
<evidence type="ECO:0000259" key="12">
    <source>
        <dbReference type="PROSITE" id="PS51686"/>
    </source>
</evidence>
<reference evidence="14" key="2">
    <citation type="submission" date="2020-08" db="EMBL/GenBank/DDBJ databases">
        <authorList>
            <person name="Kikuchi T."/>
        </authorList>
    </citation>
    <scope>NUCLEOTIDE SEQUENCE</scope>
    <source>
        <strain evidence="13">Ka4C1</strain>
    </source>
</reference>
<evidence type="ECO:0000256" key="3">
    <source>
        <dbReference type="ARBA" id="ARBA00022555"/>
    </source>
</evidence>
<evidence type="ECO:0000256" key="7">
    <source>
        <dbReference type="ARBA" id="ARBA00022694"/>
    </source>
</evidence>
<evidence type="ECO:0000256" key="9">
    <source>
        <dbReference type="ARBA" id="ARBA00023242"/>
    </source>
</evidence>
<dbReference type="InterPro" id="IPR057285">
    <property type="entry name" value="Pre-PUA_NSUN2"/>
</dbReference>
<keyword evidence="6 10" id="KW-0949">S-adenosyl-L-methionine</keyword>
<evidence type="ECO:0000256" key="2">
    <source>
        <dbReference type="ARBA" id="ARBA00012629"/>
    </source>
</evidence>
<evidence type="ECO:0000256" key="10">
    <source>
        <dbReference type="PROSITE-ProRule" id="PRU01023"/>
    </source>
</evidence>
<dbReference type="SMR" id="A0A1I7S7F9"/>
<evidence type="ECO:0000313" key="17">
    <source>
        <dbReference type="WBParaSite" id="BXY_0895000.1"/>
    </source>
</evidence>
<dbReference type="EMBL" id="CAJFDI010000001">
    <property type="protein sequence ID" value="CAD5209732.1"/>
    <property type="molecule type" value="Genomic_DNA"/>
</dbReference>
<keyword evidence="8 10" id="KW-0694">RNA-binding</keyword>
<dbReference type="PROSITE" id="PS51686">
    <property type="entry name" value="SAM_MT_RSMB_NOP"/>
    <property type="match status" value="1"/>
</dbReference>
<dbReference type="Gene3D" id="3.40.50.150">
    <property type="entry name" value="Vaccinia Virus protein VP39"/>
    <property type="match status" value="1"/>
</dbReference>
<reference evidence="17" key="1">
    <citation type="submission" date="2016-11" db="UniProtKB">
        <authorList>
            <consortium name="WormBaseParasite"/>
        </authorList>
    </citation>
    <scope>IDENTIFICATION</scope>
</reference>
<dbReference type="InterPro" id="IPR001678">
    <property type="entry name" value="MeTrfase_RsmB-F_NOP2_dom"/>
</dbReference>
<dbReference type="PRINTS" id="PR02008">
    <property type="entry name" value="RCMTFAMILY"/>
</dbReference>
<keyword evidence="4 10" id="KW-0489">Methyltransferase</keyword>
<organism evidence="15 17">
    <name type="scientific">Bursaphelenchus xylophilus</name>
    <name type="common">Pinewood nematode worm</name>
    <name type="synonym">Aphelenchoides xylophilus</name>
    <dbReference type="NCBI Taxonomy" id="6326"/>
    <lineage>
        <taxon>Eukaryota</taxon>
        <taxon>Metazoa</taxon>
        <taxon>Ecdysozoa</taxon>
        <taxon>Nematoda</taxon>
        <taxon>Chromadorea</taxon>
        <taxon>Rhabditida</taxon>
        <taxon>Tylenchina</taxon>
        <taxon>Tylenchomorpha</taxon>
        <taxon>Aphelenchoidea</taxon>
        <taxon>Aphelenchoididae</taxon>
        <taxon>Bursaphelenchus</taxon>
    </lineage>
</organism>
<dbReference type="FunFam" id="3.40.50.150:FF:000271">
    <property type="entry name" value="NOL1/NOP2/Sun family protein"/>
    <property type="match status" value="1"/>
</dbReference>
<dbReference type="OrthoDB" id="6093671at2759"/>
<dbReference type="Pfam" id="PF01189">
    <property type="entry name" value="Methyltr_RsmB-F"/>
    <property type="match status" value="1"/>
</dbReference>
<dbReference type="PANTHER" id="PTHR22808">
    <property type="entry name" value="NCL1 YEAST -RELATED NOL1/NOP2/FMU SUN DOMAIN-CONTAINING"/>
    <property type="match status" value="1"/>
</dbReference>
<comment type="caution">
    <text evidence="10">Lacks conserved residue(s) required for the propagation of feature annotation.</text>
</comment>
<evidence type="ECO:0000256" key="5">
    <source>
        <dbReference type="ARBA" id="ARBA00022679"/>
    </source>
</evidence>
<feature type="binding site" evidence="10">
    <location>
        <position position="249"/>
    </location>
    <ligand>
        <name>S-adenosyl-L-methionine</name>
        <dbReference type="ChEBI" id="CHEBI:59789"/>
    </ligand>
</feature>